<evidence type="ECO:0000256" key="3">
    <source>
        <dbReference type="ARBA" id="ARBA00022679"/>
    </source>
</evidence>
<keyword evidence="6 9" id="KW-0067">ATP-binding</keyword>
<evidence type="ECO:0000256" key="7">
    <source>
        <dbReference type="ARBA" id="ARBA00023056"/>
    </source>
</evidence>
<feature type="domain" description="Nucleotidyl transferase" evidence="10">
    <location>
        <begin position="8"/>
        <end position="276"/>
    </location>
</feature>
<dbReference type="CDD" id="cd04651">
    <property type="entry name" value="LbH_G1P_AT_C"/>
    <property type="match status" value="1"/>
</dbReference>
<dbReference type="InterPro" id="IPR011831">
    <property type="entry name" value="ADP-Glc_PPase"/>
</dbReference>
<accession>A0A537J6U6</accession>
<feature type="binding site" evidence="9">
    <location>
        <position position="99"/>
    </location>
    <ligand>
        <name>alpha-D-glucose 1-phosphate</name>
        <dbReference type="ChEBI" id="CHEBI:58601"/>
    </ligand>
</feature>
<comment type="similarity">
    <text evidence="1 9">Belongs to the bacterial/plant glucose-1-phosphate adenylyltransferase family.</text>
</comment>
<evidence type="ECO:0000256" key="6">
    <source>
        <dbReference type="ARBA" id="ARBA00022840"/>
    </source>
</evidence>
<dbReference type="GO" id="GO:0005524">
    <property type="term" value="F:ATP binding"/>
    <property type="evidence" value="ECO:0007669"/>
    <property type="project" value="UniProtKB-KW"/>
</dbReference>
<keyword evidence="5 9" id="KW-0547">Nucleotide-binding</keyword>
<feature type="binding site" evidence="9">
    <location>
        <position position="164"/>
    </location>
    <ligand>
        <name>alpha-D-glucose 1-phosphate</name>
        <dbReference type="ChEBI" id="CHEBI:58601"/>
    </ligand>
</feature>
<dbReference type="SUPFAM" id="SSF53448">
    <property type="entry name" value="Nucleotide-diphospho-sugar transferases"/>
    <property type="match status" value="1"/>
</dbReference>
<evidence type="ECO:0000259" key="11">
    <source>
        <dbReference type="Pfam" id="PF24894"/>
    </source>
</evidence>
<dbReference type="InterPro" id="IPR056818">
    <property type="entry name" value="GlmU/GlgC-like_hexapep"/>
</dbReference>
<dbReference type="NCBIfam" id="TIGR02091">
    <property type="entry name" value="glgC"/>
    <property type="match status" value="1"/>
</dbReference>
<keyword evidence="8 9" id="KW-0119">Carbohydrate metabolism</keyword>
<dbReference type="Pfam" id="PF24894">
    <property type="entry name" value="Hexapep_GlmU"/>
    <property type="match status" value="1"/>
</dbReference>
<dbReference type="InterPro" id="IPR023049">
    <property type="entry name" value="GlgC_bac"/>
</dbReference>
<dbReference type="InterPro" id="IPR029044">
    <property type="entry name" value="Nucleotide-diphossugar_trans"/>
</dbReference>
<protein>
    <recommendedName>
        <fullName evidence="9">Glucose-1-phosphate adenylyltransferase</fullName>
        <ecNumber evidence="9">2.7.7.27</ecNumber>
    </recommendedName>
    <alternativeName>
        <fullName evidence="9">ADP-glucose pyrophosphorylase</fullName>
        <shortName evidence="9">ADPGlc PPase</shortName>
    </alternativeName>
    <alternativeName>
        <fullName evidence="9">ADP-glucose synthase</fullName>
    </alternativeName>
</protein>
<evidence type="ECO:0000256" key="9">
    <source>
        <dbReference type="HAMAP-Rule" id="MF_00624"/>
    </source>
</evidence>
<evidence type="ECO:0000259" key="10">
    <source>
        <dbReference type="Pfam" id="PF00483"/>
    </source>
</evidence>
<keyword evidence="7 9" id="KW-0320">Glycogen biosynthesis</keyword>
<dbReference type="PROSITE" id="PS00809">
    <property type="entry name" value="ADP_GLC_PYROPHOSPH_2"/>
    <property type="match status" value="1"/>
</dbReference>
<dbReference type="Proteomes" id="UP000318093">
    <property type="component" value="Unassembled WGS sequence"/>
</dbReference>
<feature type="domain" description="Glucose-1-phosphate adenylyltransferase/Bifunctional protein GlmU-like C-terminal hexapeptide" evidence="11">
    <location>
        <begin position="306"/>
        <end position="396"/>
    </location>
</feature>
<dbReference type="InterPro" id="IPR005836">
    <property type="entry name" value="ADP_Glu_pyroP_CS"/>
</dbReference>
<evidence type="ECO:0000313" key="13">
    <source>
        <dbReference type="Proteomes" id="UP000318093"/>
    </source>
</evidence>
<feature type="site" description="Could play a key role in the communication between the regulatory and the substrate sites" evidence="9">
    <location>
        <position position="60"/>
    </location>
</feature>
<comment type="pathway">
    <text evidence="9">Glycan biosynthesis; glycogen biosynthesis.</text>
</comment>
<dbReference type="CDD" id="cd02508">
    <property type="entry name" value="ADP_Glucose_PP"/>
    <property type="match status" value="1"/>
</dbReference>
<dbReference type="InterPro" id="IPR005835">
    <property type="entry name" value="NTP_transferase_dom"/>
</dbReference>
<dbReference type="Gene3D" id="2.160.10.10">
    <property type="entry name" value="Hexapeptide repeat proteins"/>
    <property type="match status" value="1"/>
</dbReference>
<name>A0A537J6U6_9BACT</name>
<feature type="binding site" evidence="9">
    <location>
        <begin position="179"/>
        <end position="180"/>
    </location>
    <ligand>
        <name>alpha-D-glucose 1-phosphate</name>
        <dbReference type="ChEBI" id="CHEBI:58601"/>
    </ligand>
</feature>
<reference evidence="12 13" key="1">
    <citation type="journal article" date="2019" name="Nat. Microbiol.">
        <title>Mediterranean grassland soil C-N compound turnover is dependent on rainfall and depth, and is mediated by genomically divergent microorganisms.</title>
        <authorList>
            <person name="Diamond S."/>
            <person name="Andeer P.F."/>
            <person name="Li Z."/>
            <person name="Crits-Christoph A."/>
            <person name="Burstein D."/>
            <person name="Anantharaman K."/>
            <person name="Lane K.R."/>
            <person name="Thomas B.C."/>
            <person name="Pan C."/>
            <person name="Northen T.R."/>
            <person name="Banfield J.F."/>
        </authorList>
    </citation>
    <scope>NUCLEOTIDE SEQUENCE [LARGE SCALE GENOMIC DNA]</scope>
    <source>
        <strain evidence="12">NP_6</strain>
    </source>
</reference>
<dbReference type="PANTHER" id="PTHR43523">
    <property type="entry name" value="GLUCOSE-1-PHOSPHATE ADENYLYLTRANSFERASE-RELATED"/>
    <property type="match status" value="1"/>
</dbReference>
<dbReference type="HAMAP" id="MF_00624">
    <property type="entry name" value="GlgC"/>
    <property type="match status" value="1"/>
</dbReference>
<dbReference type="AlphaFoldDB" id="A0A537J6U6"/>
<evidence type="ECO:0000256" key="2">
    <source>
        <dbReference type="ARBA" id="ARBA00022600"/>
    </source>
</evidence>
<comment type="catalytic activity">
    <reaction evidence="9">
        <text>alpha-D-glucose 1-phosphate + ATP + H(+) = ADP-alpha-D-glucose + diphosphate</text>
        <dbReference type="Rhea" id="RHEA:12120"/>
        <dbReference type="ChEBI" id="CHEBI:15378"/>
        <dbReference type="ChEBI" id="CHEBI:30616"/>
        <dbReference type="ChEBI" id="CHEBI:33019"/>
        <dbReference type="ChEBI" id="CHEBI:57498"/>
        <dbReference type="ChEBI" id="CHEBI:58601"/>
        <dbReference type="EC" id="2.7.7.27"/>
    </reaction>
</comment>
<dbReference type="Gene3D" id="3.90.550.10">
    <property type="entry name" value="Spore Coat Polysaccharide Biosynthesis Protein SpsA, Chain A"/>
    <property type="match status" value="1"/>
</dbReference>
<keyword evidence="4 9" id="KW-0548">Nucleotidyltransferase</keyword>
<sequence>MTLPRILGLILAGGRGERLFPLTTERSKPAVPFGSKYRIADFVLSNFINSQIYSLYILVQYKSQSLIDHIRRGWRIGGLVESQFIITVPPQMRWGESWYRGTADAVFQNLNLIRDVDPDLVAIFGADHIYRMDLQQIVQAHLDRRADVSVAALPVPIERASEFGIMEVEADGRIIGWEEKPPRPRPMPGDPARALSSMGNYIFTADVLVDALVEDARRSTDHDFGRTIIPELYPYARVFAYDFMQNEIPGSHPSEERGYWRDVGTIEAYWQANMDLLGPTPALDLDNPRWPILAPPFSGPAARILAGTVENVLVGEGSVIHGGTVRHSILGRGVRVERGVTIEDSIIMDNTIVGRGAGIRRAIVDRFNVIAPGAVIGDGAEGPPENGIVDPSGITVLTRGATRVRGAAPTTPALP</sequence>
<keyword evidence="3 9" id="KW-0808">Transferase</keyword>
<dbReference type="EC" id="2.7.7.27" evidence="9"/>
<evidence type="ECO:0000256" key="8">
    <source>
        <dbReference type="ARBA" id="ARBA00023277"/>
    </source>
</evidence>
<dbReference type="InterPro" id="IPR011004">
    <property type="entry name" value="Trimer_LpxA-like_sf"/>
</dbReference>
<comment type="function">
    <text evidence="9">Involved in the biosynthesis of ADP-glucose, a building block required for the elongation reactions to produce glycogen. Catalyzes the reaction between ATP and alpha-D-glucose 1-phosphate (G1P) to produce pyrophosphate and ADP-Glc.</text>
</comment>
<organism evidence="12 13">
    <name type="scientific">Candidatus Segetimicrobium genomatis</name>
    <dbReference type="NCBI Taxonomy" id="2569760"/>
    <lineage>
        <taxon>Bacteria</taxon>
        <taxon>Bacillati</taxon>
        <taxon>Candidatus Sysuimicrobiota</taxon>
        <taxon>Candidatus Sysuimicrobiia</taxon>
        <taxon>Candidatus Sysuimicrobiales</taxon>
        <taxon>Candidatus Segetimicrobiaceae</taxon>
        <taxon>Candidatus Segetimicrobium</taxon>
    </lineage>
</organism>
<comment type="subunit">
    <text evidence="9">Homotetramer.</text>
</comment>
<dbReference type="GO" id="GO:0005978">
    <property type="term" value="P:glycogen biosynthetic process"/>
    <property type="evidence" value="ECO:0007669"/>
    <property type="project" value="UniProtKB-UniRule"/>
</dbReference>
<evidence type="ECO:0000256" key="5">
    <source>
        <dbReference type="ARBA" id="ARBA00022741"/>
    </source>
</evidence>
<feature type="binding site" evidence="9">
    <location>
        <position position="197"/>
    </location>
    <ligand>
        <name>alpha-D-glucose 1-phosphate</name>
        <dbReference type="ChEBI" id="CHEBI:58601"/>
    </ligand>
</feature>
<keyword evidence="2 9" id="KW-0321">Glycogen metabolism</keyword>
<dbReference type="EMBL" id="VBAN01000343">
    <property type="protein sequence ID" value="TMI79250.1"/>
    <property type="molecule type" value="Genomic_DNA"/>
</dbReference>
<dbReference type="GO" id="GO:0008878">
    <property type="term" value="F:glucose-1-phosphate adenylyltransferase activity"/>
    <property type="evidence" value="ECO:0007669"/>
    <property type="project" value="UniProtKB-UniRule"/>
</dbReference>
<evidence type="ECO:0000256" key="1">
    <source>
        <dbReference type="ARBA" id="ARBA00010443"/>
    </source>
</evidence>
<dbReference type="Pfam" id="PF00483">
    <property type="entry name" value="NTP_transferase"/>
    <property type="match status" value="1"/>
</dbReference>
<dbReference type="SUPFAM" id="SSF51161">
    <property type="entry name" value="Trimeric LpxA-like enzymes"/>
    <property type="match status" value="1"/>
</dbReference>
<evidence type="ECO:0000256" key="4">
    <source>
        <dbReference type="ARBA" id="ARBA00022695"/>
    </source>
</evidence>
<dbReference type="PANTHER" id="PTHR43523:SF2">
    <property type="entry name" value="GLUCOSE-1-PHOSPHATE ADENYLYLTRANSFERASE"/>
    <property type="match status" value="1"/>
</dbReference>
<feature type="site" description="Could play a key role in the communication between the regulatory and the substrate sites" evidence="9">
    <location>
        <position position="98"/>
    </location>
</feature>
<comment type="caution">
    <text evidence="12">The sequence shown here is derived from an EMBL/GenBank/DDBJ whole genome shotgun (WGS) entry which is preliminary data.</text>
</comment>
<gene>
    <name evidence="9 12" type="primary">glgC</name>
    <name evidence="12" type="ORF">E6H03_10615</name>
</gene>
<evidence type="ECO:0000313" key="12">
    <source>
        <dbReference type="EMBL" id="TMI79250.1"/>
    </source>
</evidence>
<dbReference type="NCBIfam" id="NF002023">
    <property type="entry name" value="PRK00844.1"/>
    <property type="match status" value="1"/>
</dbReference>
<dbReference type="UniPathway" id="UPA00164"/>
<proteinExistence type="inferred from homology"/>